<reference evidence="2 3" key="1">
    <citation type="submission" date="2019-03" db="EMBL/GenBank/DDBJ databases">
        <title>First draft genome of Liparis tanakae, snailfish: a comprehensive survey of snailfish specific genes.</title>
        <authorList>
            <person name="Kim W."/>
            <person name="Song I."/>
            <person name="Jeong J.-H."/>
            <person name="Kim D."/>
            <person name="Kim S."/>
            <person name="Ryu S."/>
            <person name="Song J.Y."/>
            <person name="Lee S.K."/>
        </authorList>
    </citation>
    <scope>NUCLEOTIDE SEQUENCE [LARGE SCALE GENOMIC DNA]</scope>
    <source>
        <tissue evidence="2">Muscle</tissue>
    </source>
</reference>
<protein>
    <submittedName>
        <fullName evidence="2">Uncharacterized protein</fullName>
    </submittedName>
</protein>
<sequence>MDPPPVNPVSLDGQVWSSSPPSRRLPKLEAEQSAVQPAAAHGFNLASVFRHHFPKYDER</sequence>
<feature type="region of interest" description="Disordered" evidence="1">
    <location>
        <begin position="1"/>
        <end position="26"/>
    </location>
</feature>
<comment type="caution">
    <text evidence="2">The sequence shown here is derived from an EMBL/GenBank/DDBJ whole genome shotgun (WGS) entry which is preliminary data.</text>
</comment>
<keyword evidence="3" id="KW-1185">Reference proteome</keyword>
<gene>
    <name evidence="2" type="ORF">EYF80_057135</name>
</gene>
<organism evidence="2 3">
    <name type="scientific">Liparis tanakae</name>
    <name type="common">Tanaka's snailfish</name>
    <dbReference type="NCBI Taxonomy" id="230148"/>
    <lineage>
        <taxon>Eukaryota</taxon>
        <taxon>Metazoa</taxon>
        <taxon>Chordata</taxon>
        <taxon>Craniata</taxon>
        <taxon>Vertebrata</taxon>
        <taxon>Euteleostomi</taxon>
        <taxon>Actinopterygii</taxon>
        <taxon>Neopterygii</taxon>
        <taxon>Teleostei</taxon>
        <taxon>Neoteleostei</taxon>
        <taxon>Acanthomorphata</taxon>
        <taxon>Eupercaria</taxon>
        <taxon>Perciformes</taxon>
        <taxon>Cottioidei</taxon>
        <taxon>Cottales</taxon>
        <taxon>Liparidae</taxon>
        <taxon>Liparis</taxon>
    </lineage>
</organism>
<evidence type="ECO:0000313" key="2">
    <source>
        <dbReference type="EMBL" id="TNN32703.1"/>
    </source>
</evidence>
<dbReference type="EMBL" id="SRLO01002538">
    <property type="protein sequence ID" value="TNN32703.1"/>
    <property type="molecule type" value="Genomic_DNA"/>
</dbReference>
<evidence type="ECO:0000256" key="1">
    <source>
        <dbReference type="SAM" id="MobiDB-lite"/>
    </source>
</evidence>
<proteinExistence type="predicted"/>
<evidence type="ECO:0000313" key="3">
    <source>
        <dbReference type="Proteomes" id="UP000314294"/>
    </source>
</evidence>
<dbReference type="AlphaFoldDB" id="A0A4Z2EV87"/>
<accession>A0A4Z2EV87</accession>
<dbReference type="Proteomes" id="UP000314294">
    <property type="component" value="Unassembled WGS sequence"/>
</dbReference>
<name>A0A4Z2EV87_9TELE</name>